<feature type="transmembrane region" description="Helical" evidence="2">
    <location>
        <begin position="164"/>
        <end position="184"/>
    </location>
</feature>
<keyword evidence="4" id="KW-1185">Reference proteome</keyword>
<dbReference type="EMBL" id="QXED01000004">
    <property type="protein sequence ID" value="RIV22575.1"/>
    <property type="molecule type" value="Genomic_DNA"/>
</dbReference>
<proteinExistence type="predicted"/>
<feature type="transmembrane region" description="Helical" evidence="2">
    <location>
        <begin position="84"/>
        <end position="105"/>
    </location>
</feature>
<keyword evidence="2" id="KW-1133">Transmembrane helix</keyword>
<keyword evidence="2" id="KW-0472">Membrane</keyword>
<protein>
    <recommendedName>
        <fullName evidence="5">DUF975 family protein</fullName>
    </recommendedName>
</protein>
<sequence>MNALTQALRQTLASRRLIWLIYGITLALGLLAALPMYNTLKAEDQNSLGPLNMLGGFDYTVFSDFMHRSGRAISPLMSVGRWLGVLYVFLSIFFTGGILLHFNQLGIRFSAGTFWQACSHYVRRYLGLFGVTFLFICVGAGVWLIAGVLAGIVLSDTLTERGVFFVGLVFFLFFVLTATLILCIGDYAKVLMFREDVRNGFRAFGRAGRLVFRNLGRTYGLYWLLILIGTGFFALYLLADSLITMRNWPTILIMLVIQQVLIFARVGLKVWALGTAVHVYETLPRPTPQLRPVPFSASPSAGEPVSEAAIPAATDTSEKLDEPDSSVPTRDHERN</sequence>
<dbReference type="RefSeq" id="WP_119668758.1">
    <property type="nucleotide sequence ID" value="NZ_QXED01000004.1"/>
</dbReference>
<evidence type="ECO:0000313" key="3">
    <source>
        <dbReference type="EMBL" id="RIV22575.1"/>
    </source>
</evidence>
<feature type="transmembrane region" description="Helical" evidence="2">
    <location>
        <begin position="251"/>
        <end position="268"/>
    </location>
</feature>
<organism evidence="3 4">
    <name type="scientific">Fibrisoma montanum</name>
    <dbReference type="NCBI Taxonomy" id="2305895"/>
    <lineage>
        <taxon>Bacteria</taxon>
        <taxon>Pseudomonadati</taxon>
        <taxon>Bacteroidota</taxon>
        <taxon>Cytophagia</taxon>
        <taxon>Cytophagales</taxon>
        <taxon>Spirosomataceae</taxon>
        <taxon>Fibrisoma</taxon>
    </lineage>
</organism>
<name>A0A418M909_9BACT</name>
<keyword evidence="2" id="KW-0812">Transmembrane</keyword>
<reference evidence="3 4" key="1">
    <citation type="submission" date="2018-08" db="EMBL/GenBank/DDBJ databases">
        <title>Fibrisoma montanum sp. nov., isolated from Danxia mountain soil.</title>
        <authorList>
            <person name="Huang Y."/>
        </authorList>
    </citation>
    <scope>NUCLEOTIDE SEQUENCE [LARGE SCALE GENOMIC DNA]</scope>
    <source>
        <strain evidence="3 4">HYT19</strain>
    </source>
</reference>
<feature type="region of interest" description="Disordered" evidence="1">
    <location>
        <begin position="291"/>
        <end position="335"/>
    </location>
</feature>
<dbReference type="Proteomes" id="UP000283523">
    <property type="component" value="Unassembled WGS sequence"/>
</dbReference>
<evidence type="ECO:0008006" key="5">
    <source>
        <dbReference type="Google" id="ProtNLM"/>
    </source>
</evidence>
<feature type="transmembrane region" description="Helical" evidence="2">
    <location>
        <begin position="219"/>
        <end position="239"/>
    </location>
</feature>
<evidence type="ECO:0000256" key="2">
    <source>
        <dbReference type="SAM" id="Phobius"/>
    </source>
</evidence>
<dbReference type="AlphaFoldDB" id="A0A418M909"/>
<feature type="transmembrane region" description="Helical" evidence="2">
    <location>
        <begin position="126"/>
        <end position="152"/>
    </location>
</feature>
<accession>A0A418M909</accession>
<gene>
    <name evidence="3" type="ORF">DYU11_16315</name>
</gene>
<evidence type="ECO:0000313" key="4">
    <source>
        <dbReference type="Proteomes" id="UP000283523"/>
    </source>
</evidence>
<comment type="caution">
    <text evidence="3">The sequence shown here is derived from an EMBL/GenBank/DDBJ whole genome shotgun (WGS) entry which is preliminary data.</text>
</comment>
<feature type="transmembrane region" description="Helical" evidence="2">
    <location>
        <begin position="17"/>
        <end position="37"/>
    </location>
</feature>
<dbReference type="OrthoDB" id="940131at2"/>
<evidence type="ECO:0000256" key="1">
    <source>
        <dbReference type="SAM" id="MobiDB-lite"/>
    </source>
</evidence>